<feature type="active site" description="Proton donor; for dehydratase activity" evidence="6">
    <location>
        <position position="1143"/>
    </location>
</feature>
<dbReference type="SUPFAM" id="SSF53901">
    <property type="entry name" value="Thiolase-like"/>
    <property type="match status" value="1"/>
</dbReference>
<dbReference type="InterPro" id="IPR014030">
    <property type="entry name" value="Ketoacyl_synth_N"/>
</dbReference>
<dbReference type="InterPro" id="IPR011032">
    <property type="entry name" value="GroES-like_sf"/>
</dbReference>
<dbReference type="SUPFAM" id="SSF50129">
    <property type="entry name" value="GroES-like"/>
    <property type="match status" value="1"/>
</dbReference>
<dbReference type="SUPFAM" id="SSF47336">
    <property type="entry name" value="ACP-like"/>
    <property type="match status" value="1"/>
</dbReference>
<dbReference type="GO" id="GO:0030639">
    <property type="term" value="P:polyketide biosynthetic process"/>
    <property type="evidence" value="ECO:0007669"/>
    <property type="project" value="UniProtKB-ARBA"/>
</dbReference>
<dbReference type="InterPro" id="IPR049900">
    <property type="entry name" value="PKS_mFAS_DH"/>
</dbReference>
<dbReference type="InterPro" id="IPR049551">
    <property type="entry name" value="PKS_DH_C"/>
</dbReference>
<evidence type="ECO:0000256" key="2">
    <source>
        <dbReference type="ARBA" id="ARBA00022553"/>
    </source>
</evidence>
<dbReference type="Pfam" id="PF08240">
    <property type="entry name" value="ADH_N"/>
    <property type="match status" value="1"/>
</dbReference>
<dbReference type="Pfam" id="PF21089">
    <property type="entry name" value="PKS_DH_N"/>
    <property type="match status" value="1"/>
</dbReference>
<dbReference type="Gene3D" id="3.40.366.10">
    <property type="entry name" value="Malonyl-Coenzyme A Acyl Carrier Protein, domain 2"/>
    <property type="match status" value="1"/>
</dbReference>
<feature type="domain" description="PKS/mFAS DH" evidence="9">
    <location>
        <begin position="924"/>
        <end position="1226"/>
    </location>
</feature>
<feature type="region of interest" description="N-terminal hotdog fold" evidence="6">
    <location>
        <begin position="924"/>
        <end position="1058"/>
    </location>
</feature>
<dbReference type="SMART" id="SM00827">
    <property type="entry name" value="PKS_AT"/>
    <property type="match status" value="1"/>
</dbReference>
<dbReference type="Gene3D" id="3.30.70.3290">
    <property type="match status" value="1"/>
</dbReference>
<dbReference type="InterPro" id="IPR001227">
    <property type="entry name" value="Ac_transferase_dom_sf"/>
</dbReference>
<dbReference type="InterPro" id="IPR057326">
    <property type="entry name" value="KR_dom"/>
</dbReference>
<dbReference type="Gene3D" id="3.10.129.110">
    <property type="entry name" value="Polyketide synthase dehydratase"/>
    <property type="match status" value="1"/>
</dbReference>
<dbReference type="InterPro" id="IPR056501">
    <property type="entry name" value="NAD-bd_HRPKS_sdrA"/>
</dbReference>
<dbReference type="Pfam" id="PF00109">
    <property type="entry name" value="ketoacyl-synt"/>
    <property type="match status" value="1"/>
</dbReference>
<accession>A0A8K0TCA5</accession>
<dbReference type="InterPro" id="IPR016036">
    <property type="entry name" value="Malonyl_transacylase_ACP-bd"/>
</dbReference>
<dbReference type="SMART" id="SM00829">
    <property type="entry name" value="PKS_ER"/>
    <property type="match status" value="1"/>
</dbReference>
<dbReference type="SUPFAM" id="SSF55048">
    <property type="entry name" value="Probable ACP-binding domain of malonyl-CoA ACP transacylase"/>
    <property type="match status" value="1"/>
</dbReference>
<evidence type="ECO:0000259" key="9">
    <source>
        <dbReference type="PROSITE" id="PS52019"/>
    </source>
</evidence>
<dbReference type="PROSITE" id="PS52004">
    <property type="entry name" value="KS3_2"/>
    <property type="match status" value="1"/>
</dbReference>
<dbReference type="InterPro" id="IPR020807">
    <property type="entry name" value="PKS_DH"/>
</dbReference>
<dbReference type="Gene3D" id="3.90.180.10">
    <property type="entry name" value="Medium-chain alcohol dehydrogenases, catalytic domain"/>
    <property type="match status" value="1"/>
</dbReference>
<dbReference type="InterPro" id="IPR020843">
    <property type="entry name" value="ER"/>
</dbReference>
<dbReference type="InterPro" id="IPR042104">
    <property type="entry name" value="PKS_dehydratase_sf"/>
</dbReference>
<keyword evidence="3" id="KW-0808">Transferase</keyword>
<dbReference type="Gene3D" id="1.10.1200.10">
    <property type="entry name" value="ACP-like"/>
    <property type="match status" value="1"/>
</dbReference>
<feature type="region of interest" description="C-terminal hotdog fold" evidence="6">
    <location>
        <begin position="1078"/>
        <end position="1226"/>
    </location>
</feature>
<keyword evidence="4" id="KW-0560">Oxidoreductase</keyword>
<feature type="domain" description="Ketosynthase family 3 (KS3)" evidence="8">
    <location>
        <begin position="1"/>
        <end position="426"/>
    </location>
</feature>
<dbReference type="GO" id="GO:0006633">
    <property type="term" value="P:fatty acid biosynthetic process"/>
    <property type="evidence" value="ECO:0007669"/>
    <property type="project" value="TreeGrafter"/>
</dbReference>
<dbReference type="PROSITE" id="PS00012">
    <property type="entry name" value="PHOSPHOPANTETHEINE"/>
    <property type="match status" value="1"/>
</dbReference>
<keyword evidence="1" id="KW-0596">Phosphopantetheine</keyword>
<proteinExistence type="predicted"/>
<organism evidence="10 11">
    <name type="scientific">Plectosphaerella cucumerina</name>
    <dbReference type="NCBI Taxonomy" id="40658"/>
    <lineage>
        <taxon>Eukaryota</taxon>
        <taxon>Fungi</taxon>
        <taxon>Dikarya</taxon>
        <taxon>Ascomycota</taxon>
        <taxon>Pezizomycotina</taxon>
        <taxon>Sordariomycetes</taxon>
        <taxon>Hypocreomycetidae</taxon>
        <taxon>Glomerellales</taxon>
        <taxon>Plectosphaerellaceae</taxon>
        <taxon>Plectosphaerella</taxon>
    </lineage>
</organism>
<dbReference type="OrthoDB" id="329835at2759"/>
<dbReference type="Pfam" id="PF23114">
    <property type="entry name" value="NAD-bd_HRPKS_sdrA"/>
    <property type="match status" value="1"/>
</dbReference>
<dbReference type="InterPro" id="IPR032821">
    <property type="entry name" value="PKS_assoc"/>
</dbReference>
<dbReference type="InterPro" id="IPR014031">
    <property type="entry name" value="Ketoacyl_synth_C"/>
</dbReference>
<dbReference type="CDD" id="cd00833">
    <property type="entry name" value="PKS"/>
    <property type="match status" value="1"/>
</dbReference>
<dbReference type="InterPro" id="IPR014043">
    <property type="entry name" value="Acyl_transferase_dom"/>
</dbReference>
<keyword evidence="11" id="KW-1185">Reference proteome</keyword>
<dbReference type="InterPro" id="IPR016035">
    <property type="entry name" value="Acyl_Trfase/lysoPLipase"/>
</dbReference>
<dbReference type="GO" id="GO:0016491">
    <property type="term" value="F:oxidoreductase activity"/>
    <property type="evidence" value="ECO:0007669"/>
    <property type="project" value="UniProtKB-KW"/>
</dbReference>
<evidence type="ECO:0000259" key="8">
    <source>
        <dbReference type="PROSITE" id="PS52004"/>
    </source>
</evidence>
<dbReference type="Proteomes" id="UP000813385">
    <property type="component" value="Unassembled WGS sequence"/>
</dbReference>
<evidence type="ECO:0000259" key="7">
    <source>
        <dbReference type="PROSITE" id="PS50075"/>
    </source>
</evidence>
<keyword evidence="5" id="KW-0511">Multifunctional enzyme</keyword>
<dbReference type="SUPFAM" id="SSF51735">
    <property type="entry name" value="NAD(P)-binding Rossmann-fold domains"/>
    <property type="match status" value="2"/>
</dbReference>
<sequence length="2345" mass="256568">MEDIAIIGMSCRFPGAASSIDGFWRMMEEGQSAWSEFPPDRLNIDGFYHPDGHRQGSIHFKGAHFLRNNLASFDASFFSMAEEELKALDPQQRLLLETSFEAIESAGLRIEDLKGSDTSVYVGAFVRDYEQVSLRDMDFQPRYAATGSGTAIMSNRISYFYDLRGPSMTVDTGCSGSMVALHQACQSIFAGNSTLAIAGGAGLVLTPNTMMPMTALNFLSPDGKSYTFDARANGYGRGEGVGLVILKRLSDALRDNDPIRAVIRSSHLSQDGRTAGITLPNPEAQRFNIQRAYEQANLPFDQTAYVECHGTGTQAGDTAELKAIAQTLALDRSPDMPLIVGSVKPNIGHLEGAAGIAGVIKAALVVENASIPPNINFKEGNPSIKFNEWKLKVPIEPTPWPIPGIRRASVNCFGFGGTNAHAILDEGQHYINTHRQKLLEASTTPLQPASNGPKRQLFLLSAPNKASAERVTKALADHVAALPSELSEMHLDDIAYTLGCRRSNFKWKGFVTATNRTELLQALSDFHPDDFVPSEPIPNFKIAFTFCGQGAQRPEMGRDLMNFSVFRKSLQHAAEYLKDELHCSYDLIEEMMKPAGTSIINEPNVSQPATTALQVALVDLLASFGVRSTAVVGHSSGEIAAAYACSLISRETAWAVSYHRGECAQRLKQRSRIRGSMCFVAMSEKEALDLLGKYAGKVDVAVACINSSKSVTLSGNARDMSTVVRDIRNRNIFCREVATGLAYHTKHMLKIKKEYLEAISRISHTPKALTCKMYSTLTGKRMRVVEHAPQYWADNLISPVRFADALTAMLEEDRPDMVVELSPHGTLKAPTLDTISTAAFPGPVYYAAALSKTGDEGAAFLAALGDMWAHGCEIEMSRIVSRNDTTFGLNTLHNLPSYPWDHSKTFWHESTVTRDYRMRKHGRKDLIGAPCVDASTQEPRWRGFLRISENPWLKDHQIQQTIIYPAAGMISTVIEGARQHIPDGLDVSGFEVNGMEIMKPMVIPETDFGLETMVNMKRTSPDDSKTGVSFDWSIYGRVFDGSWIHHAQGTVYAVVTASLAASPAEVATAYKKAVNQYASRIDTEHYYDSLDLIGMNYGPSFRNITFLVKGDGVSVGQLQIADTKATMPAQYEFDHIIHPTTLDSAFQLLFALDDRPMVPTFIDSVYVSAKMPLTAGHKLVGCAKAKKEGLRGAEASIALMGGGSWSNSPVVVKGLHLTALSTPNFLPNHRNLCSEIQWKEDYTMSPTGSFEKLLELMTHKYPQISILQVGGSFFVARRILKLLESPRGHSMRVGRYTFSNMFASSLRYAKKFLDPLQLGHVVETRALKSPSETPKYHLIIHLSDFTCAASVEKYLLPDGVLLRREEVNRGTDYESDSACSVDEAAHRVTYRLHNQPESVPMTATPVFEKLRRDSRRQSVMILLPDRAAAALLQLRDNLLAQLTAIYIGAGDCKMQDVVSGSVSLTDRVVISLFDLADSPFFWECREEDFNFFKSLREVAKSILWVTQGAGGATKKPQSAIITGLARTLASEDPEKTMVTLSLGCDTPLSAGTTSKVILKVLKRSMLLEVERQPRELEYMESGNRLLIPRLVLSQPLNDILEEDHCQLVQTRQSFQKGARKVWLPKPSGENSEPFKEAFFVRQEFPAPLGPQEVAINFKGAALHQSDLQIFMGQSRNEDIGVDVHGIVTALGSGVTDLRVGDWVVGMVKGGAFSNRLRLERRFAIRLTGSLLTCIPSIWVSVFYAMARCPITPQMRVLVHRGATATGQVAIQVARLMGAKVYTTICNDGKGEMCQKGVLMNSFQFTEDTIEDCSKPGWDARLLQKTGGKMMDIVLILGEIPINSNVVKKTGTVVHIENSSSGQKGSSGGSDCSTLRVNFTELFSGEPDIVEAVFKQVGEFIQQLSDQIRMTQTPNLHFVTRLSSALESVRDKPDLGLTLVIADERSTVQVTAKPDVKKLSSCINGGTYVIAGGLGGLGRAIALHLVNNGAKNLLFLGRSANLSTEGRELMQCLASHSVYARHLAVDICDAVALRNAMNHFTPKMPPISGVIQGAAVLRDKLFETMTYDDWKTAVLPKTQGTMNLVNVFDDPVRKPWFVFLSSSSGVIGNRGQANYAAGNTFMDALAGSGLIHGHAVSLDVGPVEEVGMVAADAAMMRKLRDTGFLGIRRLDFLRVIERAIAGDIGPDEKIPSQVVLGVGTGGLMLQNQPKDPFWADKALYSHLGCVDMPAPDLASIEGHGARRAADAAIPRDNVGRATEVIGEALKRELGLRLATVGSQDIDLDRSIASYGVDSLLAVQIRNWAAKKVGVNLSVFVILAEEPMRELCRSMAEQVCGGEGEAGKGQT</sequence>
<dbReference type="Gene3D" id="3.40.47.10">
    <property type="match status" value="1"/>
</dbReference>
<evidence type="ECO:0000313" key="11">
    <source>
        <dbReference type="Proteomes" id="UP000813385"/>
    </source>
</evidence>
<comment type="caution">
    <text evidence="10">The sequence shown here is derived from an EMBL/GenBank/DDBJ whole genome shotgun (WGS) entry which is preliminary data.</text>
</comment>
<keyword evidence="2" id="KW-0597">Phosphoprotein</keyword>
<evidence type="ECO:0000256" key="1">
    <source>
        <dbReference type="ARBA" id="ARBA00022450"/>
    </source>
</evidence>
<dbReference type="SMART" id="SM00825">
    <property type="entry name" value="PKS_KS"/>
    <property type="match status" value="1"/>
</dbReference>
<dbReference type="SMART" id="SM00822">
    <property type="entry name" value="PKS_KR"/>
    <property type="match status" value="1"/>
</dbReference>
<dbReference type="InterPro" id="IPR013154">
    <property type="entry name" value="ADH-like_N"/>
</dbReference>
<dbReference type="InterPro" id="IPR036291">
    <property type="entry name" value="NAD(P)-bd_dom_sf"/>
</dbReference>
<dbReference type="InterPro" id="IPR020841">
    <property type="entry name" value="PKS_Beta-ketoAc_synthase_dom"/>
</dbReference>
<name>A0A8K0TCA5_9PEZI</name>
<feature type="domain" description="Carrier" evidence="7">
    <location>
        <begin position="2254"/>
        <end position="2333"/>
    </location>
</feature>
<dbReference type="InterPro" id="IPR050091">
    <property type="entry name" value="PKS_NRPS_Biosynth_Enz"/>
</dbReference>
<dbReference type="Pfam" id="PF08659">
    <property type="entry name" value="KR"/>
    <property type="match status" value="1"/>
</dbReference>
<dbReference type="Pfam" id="PF00698">
    <property type="entry name" value="Acyl_transf_1"/>
    <property type="match status" value="1"/>
</dbReference>
<dbReference type="InterPro" id="IPR009081">
    <property type="entry name" value="PP-bd_ACP"/>
</dbReference>
<dbReference type="PANTHER" id="PTHR43775">
    <property type="entry name" value="FATTY ACID SYNTHASE"/>
    <property type="match status" value="1"/>
</dbReference>
<evidence type="ECO:0000256" key="4">
    <source>
        <dbReference type="ARBA" id="ARBA00023002"/>
    </source>
</evidence>
<dbReference type="InterPro" id="IPR036736">
    <property type="entry name" value="ACP-like_sf"/>
</dbReference>
<gene>
    <name evidence="10" type="ORF">B0T11DRAFT_258764</name>
</gene>
<dbReference type="InterPro" id="IPR049552">
    <property type="entry name" value="PKS_DH_N"/>
</dbReference>
<dbReference type="EMBL" id="JAGPXD010000004">
    <property type="protein sequence ID" value="KAH7358949.1"/>
    <property type="molecule type" value="Genomic_DNA"/>
</dbReference>
<dbReference type="Pfam" id="PF02801">
    <property type="entry name" value="Ketoacyl-synt_C"/>
    <property type="match status" value="1"/>
</dbReference>
<evidence type="ECO:0000313" key="10">
    <source>
        <dbReference type="EMBL" id="KAH7358949.1"/>
    </source>
</evidence>
<dbReference type="InterPro" id="IPR013968">
    <property type="entry name" value="PKS_KR"/>
</dbReference>
<evidence type="ECO:0000256" key="3">
    <source>
        <dbReference type="ARBA" id="ARBA00022679"/>
    </source>
</evidence>
<dbReference type="Gene3D" id="3.40.50.720">
    <property type="entry name" value="NAD(P)-binding Rossmann-like Domain"/>
    <property type="match status" value="2"/>
</dbReference>
<dbReference type="InterPro" id="IPR020806">
    <property type="entry name" value="PKS_PP-bd"/>
</dbReference>
<dbReference type="Pfam" id="PF14765">
    <property type="entry name" value="PS-DH"/>
    <property type="match status" value="1"/>
</dbReference>
<dbReference type="PANTHER" id="PTHR43775:SF29">
    <property type="entry name" value="ASPERFURANONE POLYKETIDE SYNTHASE AFOG-RELATED"/>
    <property type="match status" value="1"/>
</dbReference>
<dbReference type="GO" id="GO:0031177">
    <property type="term" value="F:phosphopantetheine binding"/>
    <property type="evidence" value="ECO:0007669"/>
    <property type="project" value="InterPro"/>
</dbReference>
<dbReference type="GO" id="GO:0004312">
    <property type="term" value="F:fatty acid synthase activity"/>
    <property type="evidence" value="ECO:0007669"/>
    <property type="project" value="TreeGrafter"/>
</dbReference>
<dbReference type="InterPro" id="IPR016039">
    <property type="entry name" value="Thiolase-like"/>
</dbReference>
<dbReference type="Pfam" id="PF23297">
    <property type="entry name" value="ACP_SdgA_C"/>
    <property type="match status" value="1"/>
</dbReference>
<feature type="active site" description="Proton acceptor; for dehydratase activity" evidence="6">
    <location>
        <position position="956"/>
    </location>
</feature>
<dbReference type="Pfam" id="PF16197">
    <property type="entry name" value="KAsynt_C_assoc"/>
    <property type="match status" value="1"/>
</dbReference>
<dbReference type="SMART" id="SM00826">
    <property type="entry name" value="PKS_DH"/>
    <property type="match status" value="1"/>
</dbReference>
<protein>
    <submittedName>
        <fullName evidence="10">Phenolpthiocerol synthesis polyketide synthase ppsA</fullName>
    </submittedName>
</protein>
<evidence type="ECO:0000256" key="6">
    <source>
        <dbReference type="PROSITE-ProRule" id="PRU01363"/>
    </source>
</evidence>
<dbReference type="InterPro" id="IPR006162">
    <property type="entry name" value="Ppantetheine_attach_site"/>
</dbReference>
<reference evidence="10" key="1">
    <citation type="journal article" date="2021" name="Nat. Commun.">
        <title>Genetic determinants of endophytism in the Arabidopsis root mycobiome.</title>
        <authorList>
            <person name="Mesny F."/>
            <person name="Miyauchi S."/>
            <person name="Thiergart T."/>
            <person name="Pickel B."/>
            <person name="Atanasova L."/>
            <person name="Karlsson M."/>
            <person name="Huettel B."/>
            <person name="Barry K.W."/>
            <person name="Haridas S."/>
            <person name="Chen C."/>
            <person name="Bauer D."/>
            <person name="Andreopoulos W."/>
            <person name="Pangilinan J."/>
            <person name="LaButti K."/>
            <person name="Riley R."/>
            <person name="Lipzen A."/>
            <person name="Clum A."/>
            <person name="Drula E."/>
            <person name="Henrissat B."/>
            <person name="Kohler A."/>
            <person name="Grigoriev I.V."/>
            <person name="Martin F.M."/>
            <person name="Hacquard S."/>
        </authorList>
    </citation>
    <scope>NUCLEOTIDE SEQUENCE</scope>
    <source>
        <strain evidence="10">MPI-CAGE-AT-0016</strain>
    </source>
</reference>
<evidence type="ECO:0000256" key="5">
    <source>
        <dbReference type="ARBA" id="ARBA00023268"/>
    </source>
</evidence>
<dbReference type="SMART" id="SM00823">
    <property type="entry name" value="PKS_PP"/>
    <property type="match status" value="1"/>
</dbReference>
<dbReference type="SUPFAM" id="SSF52151">
    <property type="entry name" value="FabD/lysophospholipase-like"/>
    <property type="match status" value="1"/>
</dbReference>
<dbReference type="PROSITE" id="PS52019">
    <property type="entry name" value="PKS_MFAS_DH"/>
    <property type="match status" value="1"/>
</dbReference>
<dbReference type="PROSITE" id="PS50075">
    <property type="entry name" value="CARRIER"/>
    <property type="match status" value="1"/>
</dbReference>